<dbReference type="InterPro" id="IPR005467">
    <property type="entry name" value="His_kinase_dom"/>
</dbReference>
<dbReference type="InterPro" id="IPR018060">
    <property type="entry name" value="HTH_AraC"/>
</dbReference>
<feature type="transmembrane region" description="Helical" evidence="10">
    <location>
        <begin position="654"/>
        <end position="671"/>
    </location>
</feature>
<feature type="region of interest" description="Disordered" evidence="9">
    <location>
        <begin position="936"/>
        <end position="956"/>
    </location>
</feature>
<dbReference type="EMBL" id="CP027806">
    <property type="protein sequence ID" value="AXI99728.1"/>
    <property type="molecule type" value="Genomic_DNA"/>
</dbReference>
<dbReference type="PROSITE" id="PS01124">
    <property type="entry name" value="HTH_ARAC_FAMILY_2"/>
    <property type="match status" value="1"/>
</dbReference>
<dbReference type="SMART" id="SM00342">
    <property type="entry name" value="HTH_ARAC"/>
    <property type="match status" value="1"/>
</dbReference>
<dbReference type="OrthoDB" id="9809670at2"/>
<dbReference type="GO" id="GO:0000155">
    <property type="term" value="F:phosphorelay sensor kinase activity"/>
    <property type="evidence" value="ECO:0007669"/>
    <property type="project" value="InterPro"/>
</dbReference>
<dbReference type="InterPro" id="IPR013783">
    <property type="entry name" value="Ig-like_fold"/>
</dbReference>
<keyword evidence="3 7" id="KW-0597">Phosphoprotein</keyword>
<organism evidence="15 16">
    <name type="scientific">Cyclonatronum proteinivorum</name>
    <dbReference type="NCBI Taxonomy" id="1457365"/>
    <lineage>
        <taxon>Bacteria</taxon>
        <taxon>Pseudomonadati</taxon>
        <taxon>Balneolota</taxon>
        <taxon>Balneolia</taxon>
        <taxon>Balneolales</taxon>
        <taxon>Cyclonatronaceae</taxon>
        <taxon>Cyclonatronum</taxon>
    </lineage>
</organism>
<dbReference type="Pfam" id="PF12833">
    <property type="entry name" value="HTH_18"/>
    <property type="match status" value="1"/>
</dbReference>
<dbReference type="InterPro" id="IPR011006">
    <property type="entry name" value="CheY-like_superfamily"/>
</dbReference>
<keyword evidence="5" id="KW-0238">DNA-binding</keyword>
<feature type="domain" description="HTH araC/xylS-type" evidence="12">
    <location>
        <begin position="1151"/>
        <end position="1250"/>
    </location>
</feature>
<keyword evidence="4" id="KW-0805">Transcription regulation</keyword>
<dbReference type="CDD" id="cd17574">
    <property type="entry name" value="REC_OmpR"/>
    <property type="match status" value="1"/>
</dbReference>
<dbReference type="SMART" id="SM00448">
    <property type="entry name" value="REC"/>
    <property type="match status" value="1"/>
</dbReference>
<feature type="coiled-coil region" evidence="8">
    <location>
        <begin position="682"/>
        <end position="709"/>
    </location>
</feature>
<dbReference type="Gene3D" id="1.10.10.60">
    <property type="entry name" value="Homeodomain-like"/>
    <property type="match status" value="1"/>
</dbReference>
<evidence type="ECO:0000313" key="15">
    <source>
        <dbReference type="EMBL" id="AXI99728.1"/>
    </source>
</evidence>
<evidence type="ECO:0000259" key="14">
    <source>
        <dbReference type="PROSITE" id="PS50110"/>
    </source>
</evidence>
<dbReference type="Gene3D" id="2.130.10.10">
    <property type="entry name" value="YVTN repeat-like/Quinoprotein amine dehydrogenase"/>
    <property type="match status" value="2"/>
</dbReference>
<dbReference type="InterPro" id="IPR004358">
    <property type="entry name" value="Sig_transdc_His_kin-like_C"/>
</dbReference>
<keyword evidence="10" id="KW-0472">Membrane</keyword>
<dbReference type="SUPFAM" id="SSF52172">
    <property type="entry name" value="CheY-like"/>
    <property type="match status" value="1"/>
</dbReference>
<keyword evidence="11" id="KW-0732">Signal</keyword>
<comment type="catalytic activity">
    <reaction evidence="1">
        <text>ATP + protein L-histidine = ADP + protein N-phospho-L-histidine.</text>
        <dbReference type="EC" id="2.7.13.3"/>
    </reaction>
</comment>
<evidence type="ECO:0000256" key="5">
    <source>
        <dbReference type="ARBA" id="ARBA00023125"/>
    </source>
</evidence>
<evidence type="ECO:0000256" key="10">
    <source>
        <dbReference type="SAM" id="Phobius"/>
    </source>
</evidence>
<dbReference type="CDD" id="cd00075">
    <property type="entry name" value="HATPase"/>
    <property type="match status" value="1"/>
</dbReference>
<dbReference type="InterPro" id="IPR003661">
    <property type="entry name" value="HisK_dim/P_dom"/>
</dbReference>
<keyword evidence="8" id="KW-0175">Coiled coil</keyword>
<dbReference type="SUPFAM" id="SSF50998">
    <property type="entry name" value="Quinoprotein alcohol dehydrogenase-like"/>
    <property type="match status" value="1"/>
</dbReference>
<evidence type="ECO:0000256" key="6">
    <source>
        <dbReference type="ARBA" id="ARBA00023163"/>
    </source>
</evidence>
<name>A0A345UGX7_9BACT</name>
<dbReference type="InterPro" id="IPR036097">
    <property type="entry name" value="HisK_dim/P_sf"/>
</dbReference>
<reference evidence="15 16" key="1">
    <citation type="submission" date="2018-03" db="EMBL/GenBank/DDBJ databases">
        <title>Phenotypic and genomic properties of Cyclonatronum proteinivorum gen. nov., sp. nov., a haloalkaliphilic bacteroidete from soda lakes possessing Na+-translocating rhodopsin.</title>
        <authorList>
            <person name="Toshchakov S.V."/>
            <person name="Korzhenkov A."/>
            <person name="Samarov N.I."/>
            <person name="Kublanov I.V."/>
            <person name="Muntyan M.S."/>
            <person name="Sorokin D.Y."/>
        </authorList>
    </citation>
    <scope>NUCLEOTIDE SEQUENCE [LARGE SCALE GENOMIC DNA]</scope>
    <source>
        <strain evidence="15 16">Omega</strain>
    </source>
</reference>
<dbReference type="InterPro" id="IPR036890">
    <property type="entry name" value="HATPase_C_sf"/>
</dbReference>
<dbReference type="InterPro" id="IPR001789">
    <property type="entry name" value="Sig_transdc_resp-reg_receiver"/>
</dbReference>
<dbReference type="Gene3D" id="3.30.565.10">
    <property type="entry name" value="Histidine kinase-like ATPase, C-terminal domain"/>
    <property type="match status" value="1"/>
</dbReference>
<dbReference type="PROSITE" id="PS50109">
    <property type="entry name" value="HIS_KIN"/>
    <property type="match status" value="1"/>
</dbReference>
<dbReference type="InterPro" id="IPR003594">
    <property type="entry name" value="HATPase_dom"/>
</dbReference>
<dbReference type="Proteomes" id="UP000254808">
    <property type="component" value="Chromosome"/>
</dbReference>
<dbReference type="SUPFAM" id="SSF47384">
    <property type="entry name" value="Homodimeric domain of signal transducing histidine kinase"/>
    <property type="match status" value="1"/>
</dbReference>
<feature type="chain" id="PRO_5017063021" description="histidine kinase" evidence="11">
    <location>
        <begin position="21"/>
        <end position="1255"/>
    </location>
</feature>
<dbReference type="Pfam" id="PF00072">
    <property type="entry name" value="Response_reg"/>
    <property type="match status" value="1"/>
</dbReference>
<evidence type="ECO:0000259" key="12">
    <source>
        <dbReference type="PROSITE" id="PS01124"/>
    </source>
</evidence>
<dbReference type="GO" id="GO:0043565">
    <property type="term" value="F:sequence-specific DNA binding"/>
    <property type="evidence" value="ECO:0007669"/>
    <property type="project" value="InterPro"/>
</dbReference>
<evidence type="ECO:0000256" key="3">
    <source>
        <dbReference type="ARBA" id="ARBA00022553"/>
    </source>
</evidence>
<evidence type="ECO:0000256" key="7">
    <source>
        <dbReference type="PROSITE-ProRule" id="PRU00169"/>
    </source>
</evidence>
<sequence length="1255" mass="140865">MLPAFLVTVLLLLSANPLQYFSTTEKPEYLIRHYTTSDGLPLNSVIGMIQSADGFLYMTTLDGLVRYDGYEFKTYTTEDFPGLVSNRLQYIGIEEDERIWLGTTYGIVSSFDGYNFRTFDPAEPHPFNLQQSKESQFLALGTALGTVIKARRTGLTSRYVPQLGSLVSVDDNFVKIDGQIILETTAITGAFADDKGTIWISTYNEGLFQIRPSLIRNITEMDGLSVGNTYSVVELPTGEIVAGSLSGGTLHFGPDGFRRTVSDTSNDNLNQSRFIFYDEAEGVLYKSFFAPQLLRYESGTWVTESWFQELLTGSDSRVDAMHRGRNGTLFVGSPRGMAVKQGDSVSMIDALTGYNFRYVRVIRELDDGSLFLGTNGHGLYRLNPDWSWVKYTTEDGLRSNYIRDIYLKNEDEIWLATEGDGLNLLQFNDRSEIRKSISITRQTGLNSNSLHRIIADNYGNVWLNSNNGIMRISKEQIADFTLGELQTVTPFIFNEQNGLVNREGNGGVGNAGLKLRNGLIVFPGQAGLVLINPSDFNASRFDFIGSPTVDYLVTPDQLLRNNLQGGFSLERGERSFRIHFTIPNFEHPEAVTFHHHLMGFDAHPHLTSETRTAYYTNVTPGTYQFQVTATGYNGQVAQVSVPVYIPPYFYETTLFYFFSGLGIIFLGVLAYRRRIYVYQKKQERLRLLVEEKTAELTKANAEVRKAAQAKSRLFSSISHELKTPLSLISGPLEEISRHHTILQNTDLHRQLEMVQENTFKLTFLVDQIMDVTKLNADALRLKFKPVNLPELTQSLLYQLSAFTLKESVKLELRAEPANFTVWMDEHAWDRIITNLVCNALRFTPSGSTIRVALHQNDKQVRCLITDEGPGIHEADLPHIFDYLYQGNGNQGSDGTGIGLYLVKGLVERAGGTIRAFNHEQGGAVFELRLKNGSSHLNPADLDDYSPKSLRNQSNTPELPDIRRITFAPTPAVKPEASEDETFVTSEKPHLLITDDNADYRSFLSSILSKHFSISEAPNGHAALAQLEKLRPDLIISDVMMPGMDGITLVSNIRSLPQFKTVPVLFISAKSDQDDIAIGLSSGADVYLTKPVSPEIIRKQVFAMLRREKLIKKTELPQKVASNGKLQRNENSGTETVGVRLKGAESHKELEHNIRELILRHMGNSNLNAQLIADSLYISRAQLYRKWEQTGTMSINKYITKMRIEEACHLMEQENYTVSEAANAVGYKHASYFSTLFKKETGLSPSEWLDTAKEKA</sequence>
<feature type="domain" description="Histidine kinase" evidence="13">
    <location>
        <begin position="716"/>
        <end position="933"/>
    </location>
</feature>
<dbReference type="Gene3D" id="2.60.40.10">
    <property type="entry name" value="Immunoglobulins"/>
    <property type="match status" value="1"/>
</dbReference>
<gene>
    <name evidence="15" type="ORF">CYPRO_0442</name>
</gene>
<dbReference type="SMART" id="SM00387">
    <property type="entry name" value="HATPase_c"/>
    <property type="match status" value="1"/>
</dbReference>
<feature type="modified residue" description="4-aspartylphosphate" evidence="7">
    <location>
        <position position="1037"/>
    </location>
</feature>
<dbReference type="InterPro" id="IPR009057">
    <property type="entry name" value="Homeodomain-like_sf"/>
</dbReference>
<evidence type="ECO:0000256" key="9">
    <source>
        <dbReference type="SAM" id="MobiDB-lite"/>
    </source>
</evidence>
<dbReference type="InterPro" id="IPR015943">
    <property type="entry name" value="WD40/YVTN_repeat-like_dom_sf"/>
</dbReference>
<dbReference type="PRINTS" id="PR00344">
    <property type="entry name" value="BCTRLSENSOR"/>
</dbReference>
<dbReference type="KEGG" id="cprv:CYPRO_0442"/>
<evidence type="ECO:0000256" key="1">
    <source>
        <dbReference type="ARBA" id="ARBA00000085"/>
    </source>
</evidence>
<feature type="signal peptide" evidence="11">
    <location>
        <begin position="1"/>
        <end position="20"/>
    </location>
</feature>
<dbReference type="AlphaFoldDB" id="A0A345UGX7"/>
<dbReference type="SMART" id="SM00388">
    <property type="entry name" value="HisKA"/>
    <property type="match status" value="1"/>
</dbReference>
<evidence type="ECO:0000256" key="4">
    <source>
        <dbReference type="ARBA" id="ARBA00023015"/>
    </source>
</evidence>
<dbReference type="InterPro" id="IPR018062">
    <property type="entry name" value="HTH_AraC-typ_CS"/>
</dbReference>
<keyword evidence="15" id="KW-0418">Kinase</keyword>
<evidence type="ECO:0000313" key="16">
    <source>
        <dbReference type="Proteomes" id="UP000254808"/>
    </source>
</evidence>
<keyword evidence="15" id="KW-0808">Transferase</keyword>
<accession>A0A345UGX7</accession>
<dbReference type="Pfam" id="PF02518">
    <property type="entry name" value="HATPase_c"/>
    <property type="match status" value="1"/>
</dbReference>
<dbReference type="PANTHER" id="PTHR43547:SF2">
    <property type="entry name" value="HYBRID SIGNAL TRANSDUCTION HISTIDINE KINASE C"/>
    <property type="match status" value="1"/>
</dbReference>
<dbReference type="PROSITE" id="PS00041">
    <property type="entry name" value="HTH_ARAC_FAMILY_1"/>
    <property type="match status" value="1"/>
</dbReference>
<dbReference type="PROSITE" id="PS50110">
    <property type="entry name" value="RESPONSE_REGULATORY"/>
    <property type="match status" value="1"/>
</dbReference>
<keyword evidence="10" id="KW-1133">Transmembrane helix</keyword>
<keyword evidence="10" id="KW-0812">Transmembrane</keyword>
<dbReference type="PANTHER" id="PTHR43547">
    <property type="entry name" value="TWO-COMPONENT HISTIDINE KINASE"/>
    <property type="match status" value="1"/>
</dbReference>
<dbReference type="SUPFAM" id="SSF55874">
    <property type="entry name" value="ATPase domain of HSP90 chaperone/DNA topoisomerase II/histidine kinase"/>
    <property type="match status" value="1"/>
</dbReference>
<dbReference type="EC" id="2.7.13.3" evidence="2"/>
<proteinExistence type="predicted"/>
<dbReference type="GO" id="GO:0003700">
    <property type="term" value="F:DNA-binding transcription factor activity"/>
    <property type="evidence" value="ECO:0007669"/>
    <property type="project" value="InterPro"/>
</dbReference>
<keyword evidence="6" id="KW-0804">Transcription</keyword>
<protein>
    <recommendedName>
        <fullName evidence="2">histidine kinase</fullName>
        <ecNumber evidence="2">2.7.13.3</ecNumber>
    </recommendedName>
</protein>
<evidence type="ECO:0000256" key="8">
    <source>
        <dbReference type="SAM" id="Coils"/>
    </source>
</evidence>
<evidence type="ECO:0000256" key="11">
    <source>
        <dbReference type="SAM" id="SignalP"/>
    </source>
</evidence>
<dbReference type="Gene3D" id="1.10.287.130">
    <property type="match status" value="1"/>
</dbReference>
<dbReference type="Gene3D" id="3.40.50.2300">
    <property type="match status" value="1"/>
</dbReference>
<feature type="domain" description="Response regulatory" evidence="14">
    <location>
        <begin position="989"/>
        <end position="1104"/>
    </location>
</feature>
<evidence type="ECO:0000256" key="2">
    <source>
        <dbReference type="ARBA" id="ARBA00012438"/>
    </source>
</evidence>
<dbReference type="InterPro" id="IPR011047">
    <property type="entry name" value="Quinoprotein_ADH-like_sf"/>
</dbReference>
<dbReference type="SUPFAM" id="SSF46689">
    <property type="entry name" value="Homeodomain-like"/>
    <property type="match status" value="1"/>
</dbReference>
<keyword evidence="16" id="KW-1185">Reference proteome</keyword>
<dbReference type="SUPFAM" id="SSF63829">
    <property type="entry name" value="Calcium-dependent phosphotriesterase"/>
    <property type="match status" value="1"/>
</dbReference>
<dbReference type="Pfam" id="PF00512">
    <property type="entry name" value="HisKA"/>
    <property type="match status" value="1"/>
</dbReference>
<dbReference type="CDD" id="cd00082">
    <property type="entry name" value="HisKA"/>
    <property type="match status" value="1"/>
</dbReference>
<evidence type="ECO:0000259" key="13">
    <source>
        <dbReference type="PROSITE" id="PS50109"/>
    </source>
</evidence>